<proteinExistence type="predicted"/>
<accession>A0A1R2C9J7</accession>
<reference evidence="1 2" key="1">
    <citation type="submission" date="2016-11" db="EMBL/GenBank/DDBJ databases">
        <title>The macronuclear genome of Stentor coeruleus: a giant cell with tiny introns.</title>
        <authorList>
            <person name="Slabodnick M."/>
            <person name="Ruby J.G."/>
            <person name="Reiff S.B."/>
            <person name="Swart E.C."/>
            <person name="Gosai S."/>
            <person name="Prabakaran S."/>
            <person name="Witkowska E."/>
            <person name="Larue G.E."/>
            <person name="Fisher S."/>
            <person name="Freeman R.M."/>
            <person name="Gunawardena J."/>
            <person name="Chu W."/>
            <person name="Stover N.A."/>
            <person name="Gregory B.D."/>
            <person name="Nowacki M."/>
            <person name="Derisi J."/>
            <person name="Roy S.W."/>
            <person name="Marshall W.F."/>
            <person name="Sood P."/>
        </authorList>
    </citation>
    <scope>NUCLEOTIDE SEQUENCE [LARGE SCALE GENOMIC DNA]</scope>
    <source>
        <strain evidence="1">WM001</strain>
    </source>
</reference>
<keyword evidence="2" id="KW-1185">Reference proteome</keyword>
<gene>
    <name evidence="1" type="ORF">SteCoe_12955</name>
</gene>
<dbReference type="EMBL" id="MPUH01000229">
    <property type="protein sequence ID" value="OMJ85682.1"/>
    <property type="molecule type" value="Genomic_DNA"/>
</dbReference>
<evidence type="ECO:0000313" key="1">
    <source>
        <dbReference type="EMBL" id="OMJ85682.1"/>
    </source>
</evidence>
<comment type="caution">
    <text evidence="1">The sequence shown here is derived from an EMBL/GenBank/DDBJ whole genome shotgun (WGS) entry which is preliminary data.</text>
</comment>
<dbReference type="Proteomes" id="UP000187209">
    <property type="component" value="Unassembled WGS sequence"/>
</dbReference>
<protein>
    <submittedName>
        <fullName evidence="1">Uncharacterized protein</fullName>
    </submittedName>
</protein>
<organism evidence="1 2">
    <name type="scientific">Stentor coeruleus</name>
    <dbReference type="NCBI Taxonomy" id="5963"/>
    <lineage>
        <taxon>Eukaryota</taxon>
        <taxon>Sar</taxon>
        <taxon>Alveolata</taxon>
        <taxon>Ciliophora</taxon>
        <taxon>Postciliodesmatophora</taxon>
        <taxon>Heterotrichea</taxon>
        <taxon>Heterotrichida</taxon>
        <taxon>Stentoridae</taxon>
        <taxon>Stentor</taxon>
    </lineage>
</organism>
<name>A0A1R2C9J7_9CILI</name>
<sequence>MSPEPYLNNMPKIININLESEGKHLRYASINNRDRMNLSPRMNFSDYKAELPGSEGNYSIVHQYALPQALIPIKIPSPGLKIPNILEETVIPRPHPMIHKGLSGWKLSFRSIYMGKTKKKLAH</sequence>
<evidence type="ECO:0000313" key="2">
    <source>
        <dbReference type="Proteomes" id="UP000187209"/>
    </source>
</evidence>
<dbReference type="AlphaFoldDB" id="A0A1R2C9J7"/>